<dbReference type="Proteomes" id="UP000886998">
    <property type="component" value="Unassembled WGS sequence"/>
</dbReference>
<comment type="caution">
    <text evidence="1">The sequence shown here is derived from an EMBL/GenBank/DDBJ whole genome shotgun (WGS) entry which is preliminary data.</text>
</comment>
<proteinExistence type="predicted"/>
<evidence type="ECO:0000313" key="1">
    <source>
        <dbReference type="EMBL" id="GFY56921.1"/>
    </source>
</evidence>
<protein>
    <submittedName>
        <fullName evidence="1">Uncharacterized protein</fullName>
    </submittedName>
</protein>
<gene>
    <name evidence="1" type="ORF">TNIN_476611</name>
</gene>
<reference evidence="1" key="1">
    <citation type="submission" date="2020-08" db="EMBL/GenBank/DDBJ databases">
        <title>Multicomponent nature underlies the extraordinary mechanical properties of spider dragline silk.</title>
        <authorList>
            <person name="Kono N."/>
            <person name="Nakamura H."/>
            <person name="Mori M."/>
            <person name="Yoshida Y."/>
            <person name="Ohtoshi R."/>
            <person name="Malay A.D."/>
            <person name="Moran D.A.P."/>
            <person name="Tomita M."/>
            <person name="Numata K."/>
            <person name="Arakawa K."/>
        </authorList>
    </citation>
    <scope>NUCLEOTIDE SEQUENCE</scope>
</reference>
<keyword evidence="2" id="KW-1185">Reference proteome</keyword>
<sequence length="135" mass="15257">MVFLELISKRFLKGERREGRHQENRNKPFSDDLFSFEPLSCGLFHNSFPIPDTGGCLKRKSSLQLPEKIIVHCFLPNLVFITRLSPVVLTFSPTSSCFIDGLLSGQIPPSVLDSKLVSFTLIDLSGEEFRDEILL</sequence>
<organism evidence="1 2">
    <name type="scientific">Trichonephila inaurata madagascariensis</name>
    <dbReference type="NCBI Taxonomy" id="2747483"/>
    <lineage>
        <taxon>Eukaryota</taxon>
        <taxon>Metazoa</taxon>
        <taxon>Ecdysozoa</taxon>
        <taxon>Arthropoda</taxon>
        <taxon>Chelicerata</taxon>
        <taxon>Arachnida</taxon>
        <taxon>Araneae</taxon>
        <taxon>Araneomorphae</taxon>
        <taxon>Entelegynae</taxon>
        <taxon>Araneoidea</taxon>
        <taxon>Nephilidae</taxon>
        <taxon>Trichonephila</taxon>
        <taxon>Trichonephila inaurata</taxon>
    </lineage>
</organism>
<dbReference type="AlphaFoldDB" id="A0A8X6XSS0"/>
<evidence type="ECO:0000313" key="2">
    <source>
        <dbReference type="Proteomes" id="UP000886998"/>
    </source>
</evidence>
<dbReference type="EMBL" id="BMAV01011212">
    <property type="protein sequence ID" value="GFY56921.1"/>
    <property type="molecule type" value="Genomic_DNA"/>
</dbReference>
<name>A0A8X6XSS0_9ARAC</name>
<accession>A0A8X6XSS0</accession>